<dbReference type="RefSeq" id="WP_213404160.1">
    <property type="nucleotide sequence ID" value="NZ_JAGIBT010000007.1"/>
</dbReference>
<proteinExistence type="predicted"/>
<evidence type="ECO:0000256" key="1">
    <source>
        <dbReference type="SAM" id="Phobius"/>
    </source>
</evidence>
<keyword evidence="1" id="KW-0472">Membrane</keyword>
<comment type="caution">
    <text evidence="2">The sequence shown here is derived from an EMBL/GenBank/DDBJ whole genome shotgun (WGS) entry which is preliminary data.</text>
</comment>
<keyword evidence="1" id="KW-1133">Transmembrane helix</keyword>
<sequence length="359" mass="40616">MLKIPHSKGLSIIELMVALALGILLLFSMLAFYAVTQQNVTTHRIANQEQQQLRKLFNLLSKDLENVGAFECAKNSDIFDENRFPRNVIALGDYKNRDRKQFVFAHPITEAHVMDSLGIIEATGNELNYSPIKVASSCGQDDSSLYVGATILEVIPPKDKHGIFITTQEFTSQYTDFVILSTYQTRVSKESDLVPTGWKTNNAHKTVVSPYPLSIHDAVSLLLMANEKEMRLPFKQNDVKIELGFSNHQESSSVPNIKMTSLTTGGWLDPYENETKYNLIVDKTGNHETAKKVNNRLHSEFAAPIKDMITYPLNKKATEQVRAIRFTFTLVNPKTNEKSTLERVIRFKNMHLNSLHKDA</sequence>
<gene>
    <name evidence="2" type="ORF">J7561_07495</name>
</gene>
<evidence type="ECO:0000313" key="2">
    <source>
        <dbReference type="EMBL" id="MBS7825048.1"/>
    </source>
</evidence>
<organism evidence="2 3">
    <name type="scientific">Wohlfahrtiimonas chitiniclastica</name>
    <dbReference type="NCBI Taxonomy" id="400946"/>
    <lineage>
        <taxon>Bacteria</taxon>
        <taxon>Pseudomonadati</taxon>
        <taxon>Pseudomonadota</taxon>
        <taxon>Gammaproteobacteria</taxon>
        <taxon>Cardiobacteriales</taxon>
        <taxon>Ignatzschineriaceae</taxon>
        <taxon>Wohlfahrtiimonas</taxon>
    </lineage>
</organism>
<feature type="transmembrane region" description="Helical" evidence="1">
    <location>
        <begin position="12"/>
        <end position="35"/>
    </location>
</feature>
<reference evidence="2" key="1">
    <citation type="submission" date="2021-03" db="EMBL/GenBank/DDBJ databases">
        <title>Identification and antibiotic profiling of Wohlfahrtiimonas chitiniclastica, an underestimated human pathogen.</title>
        <authorList>
            <person name="Kopf A."/>
            <person name="Bunk B."/>
            <person name="Coldewey S."/>
            <person name="Gunzer F."/>
            <person name="Riedel T."/>
            <person name="Schroettner P."/>
        </authorList>
    </citation>
    <scope>NUCLEOTIDE SEQUENCE</scope>
    <source>
        <strain evidence="2">DSM 100917</strain>
    </source>
</reference>
<accession>A0AB35C3G7</accession>
<keyword evidence="1" id="KW-0812">Transmembrane</keyword>
<dbReference type="EMBL" id="JAGIBU010000006">
    <property type="protein sequence ID" value="MBS7825048.1"/>
    <property type="molecule type" value="Genomic_DNA"/>
</dbReference>
<dbReference type="Proteomes" id="UP000680020">
    <property type="component" value="Unassembled WGS sequence"/>
</dbReference>
<evidence type="ECO:0008006" key="4">
    <source>
        <dbReference type="Google" id="ProtNLM"/>
    </source>
</evidence>
<dbReference type="AlphaFoldDB" id="A0AB35C3G7"/>
<evidence type="ECO:0000313" key="3">
    <source>
        <dbReference type="Proteomes" id="UP000680020"/>
    </source>
</evidence>
<name>A0AB35C3G7_9GAMM</name>
<protein>
    <recommendedName>
        <fullName evidence="4">Prepilin-type N-terminal cleavage/methylation domain-containing protein</fullName>
    </recommendedName>
</protein>